<protein>
    <submittedName>
        <fullName evidence="1">Uncharacterized protein</fullName>
    </submittedName>
</protein>
<dbReference type="RefSeq" id="WP_290397845.1">
    <property type="nucleotide sequence ID" value="NZ_JAUHLN010000001.1"/>
</dbReference>
<accession>A0ABT8E1B2</accession>
<proteinExistence type="predicted"/>
<dbReference type="EMBL" id="JAUHLN010000001">
    <property type="protein sequence ID" value="MDN4071680.1"/>
    <property type="molecule type" value="Genomic_DNA"/>
</dbReference>
<dbReference type="Proteomes" id="UP001168694">
    <property type="component" value="Unassembled WGS sequence"/>
</dbReference>
<sequence length="102" mass="11729">MNKYRHKNGYILPLNNGRSNVSDPIGSAGQILDVLYTCRFRTLRYDILVEKGSLAIEWRDRKNITWKQTFTSSQQGTFQATAAHSIHSLRIEGNQTKEGRLF</sequence>
<organism evidence="1 2">
    <name type="scientific">Fictibacillus terranigra</name>
    <dbReference type="NCBI Taxonomy" id="3058424"/>
    <lineage>
        <taxon>Bacteria</taxon>
        <taxon>Bacillati</taxon>
        <taxon>Bacillota</taxon>
        <taxon>Bacilli</taxon>
        <taxon>Bacillales</taxon>
        <taxon>Fictibacillaceae</taxon>
        <taxon>Fictibacillus</taxon>
    </lineage>
</organism>
<gene>
    <name evidence="1" type="ORF">QYF49_01365</name>
</gene>
<comment type="caution">
    <text evidence="1">The sequence shown here is derived from an EMBL/GenBank/DDBJ whole genome shotgun (WGS) entry which is preliminary data.</text>
</comment>
<evidence type="ECO:0000313" key="2">
    <source>
        <dbReference type="Proteomes" id="UP001168694"/>
    </source>
</evidence>
<keyword evidence="2" id="KW-1185">Reference proteome</keyword>
<reference evidence="1" key="1">
    <citation type="submission" date="2023-06" db="EMBL/GenBank/DDBJ databases">
        <title>Draft Genome Sequences of Representative Paenibacillus Polymyxa, Bacillus cereus, Fictibacillus sp., and Brevibacillus agri Strains Isolated from Amazonian Dark Earth.</title>
        <authorList>
            <person name="Pellegrinetti T.A."/>
            <person name="Cunha I.C.M."/>
            <person name="Chaves M.G."/>
            <person name="Freitas A.S."/>
            <person name="Silva A.V.R."/>
            <person name="Tsai S.M."/>
            <person name="Mendes L.W."/>
        </authorList>
    </citation>
    <scope>NUCLEOTIDE SEQUENCE</scope>
    <source>
        <strain evidence="1">CENA-BCM004</strain>
    </source>
</reference>
<name>A0ABT8E1B2_9BACL</name>
<evidence type="ECO:0000313" key="1">
    <source>
        <dbReference type="EMBL" id="MDN4071680.1"/>
    </source>
</evidence>